<protein>
    <submittedName>
        <fullName evidence="1">Uncharacterized protein</fullName>
    </submittedName>
</protein>
<evidence type="ECO:0000313" key="2">
    <source>
        <dbReference type="Proteomes" id="UP000827377"/>
    </source>
</evidence>
<organism evidence="1 2">
    <name type="scientific">Escherichia phage vB_EcoM_SophiaRose</name>
    <dbReference type="NCBI Taxonomy" id="2836106"/>
    <lineage>
        <taxon>Viruses</taxon>
        <taxon>Duplodnaviria</taxon>
        <taxon>Heunggongvirae</taxon>
        <taxon>Uroviricota</taxon>
        <taxon>Caudoviricetes</taxon>
        <taxon>Vequintavirinae</taxon>
        <taxon>Vequintavirus</taxon>
        <taxon>Vequintavirus sophiarose</taxon>
    </lineage>
</organism>
<dbReference type="EMBL" id="MW748998">
    <property type="protein sequence ID" value="QXN68953.1"/>
    <property type="molecule type" value="Genomic_DNA"/>
</dbReference>
<proteinExistence type="predicted"/>
<evidence type="ECO:0000313" key="1">
    <source>
        <dbReference type="EMBL" id="QXN68953.1"/>
    </source>
</evidence>
<sequence length="102" mass="11517">MIDMFIQANNLYFFDGQIVDGVEVEITGCPGGQAMTFRNNAFDDSHIVMRMEVTKLDDKKTLIDYSVKDHPDYRMIHGDLCIVDRDKVGGIVIAIVNDVFSN</sequence>
<keyword evidence="2" id="KW-1185">Reference proteome</keyword>
<accession>A0AAE7S6F1</accession>
<dbReference type="Proteomes" id="UP000827377">
    <property type="component" value="Segment"/>
</dbReference>
<name>A0AAE7S6F1_9CAUD</name>
<gene>
    <name evidence="1" type="ORF">SOPHIAROSE_179</name>
</gene>
<reference evidence="1 2" key="1">
    <citation type="submission" date="2021-03" db="EMBL/GenBank/DDBJ databases">
        <authorList>
            <person name="Thompson D.W."/>
            <person name="Brown H.M.F."/>
            <person name="Thompson S.D."/>
            <person name="Grose J.H."/>
        </authorList>
    </citation>
    <scope>NUCLEOTIDE SEQUENCE [LARGE SCALE GENOMIC DNA]</scope>
</reference>